<evidence type="ECO:0000256" key="1">
    <source>
        <dbReference type="ARBA" id="ARBA00011062"/>
    </source>
</evidence>
<proteinExistence type="inferred from homology"/>
<evidence type="ECO:0000256" key="4">
    <source>
        <dbReference type="SAM" id="SignalP"/>
    </source>
</evidence>
<dbReference type="Proteomes" id="UP001321760">
    <property type="component" value="Unassembled WGS sequence"/>
</dbReference>
<reference evidence="6" key="2">
    <citation type="submission" date="2023-05" db="EMBL/GenBank/DDBJ databases">
        <authorList>
            <consortium name="Lawrence Berkeley National Laboratory"/>
            <person name="Steindorff A."/>
            <person name="Hensen N."/>
            <person name="Bonometti L."/>
            <person name="Westerberg I."/>
            <person name="Brannstrom I.O."/>
            <person name="Guillou S."/>
            <person name="Cros-Aarteil S."/>
            <person name="Calhoun S."/>
            <person name="Haridas S."/>
            <person name="Kuo A."/>
            <person name="Mondo S."/>
            <person name="Pangilinan J."/>
            <person name="Riley R."/>
            <person name="Labutti K."/>
            <person name="Andreopoulos B."/>
            <person name="Lipzen A."/>
            <person name="Chen C."/>
            <person name="Yanf M."/>
            <person name="Daum C."/>
            <person name="Ng V."/>
            <person name="Clum A."/>
            <person name="Ohm R."/>
            <person name="Martin F."/>
            <person name="Silar P."/>
            <person name="Natvig D."/>
            <person name="Lalanne C."/>
            <person name="Gautier V."/>
            <person name="Ament-Velasquez S.L."/>
            <person name="Kruys A."/>
            <person name="Hutchinson M.I."/>
            <person name="Powell A.J."/>
            <person name="Barry K."/>
            <person name="Miller A.N."/>
            <person name="Grigoriev I.V."/>
            <person name="Debuchy R."/>
            <person name="Gladieux P."/>
            <person name="Thoren M.H."/>
            <person name="Johannesson H."/>
        </authorList>
    </citation>
    <scope>NUCLEOTIDE SEQUENCE</scope>
    <source>
        <strain evidence="6">PSN243</strain>
    </source>
</reference>
<accession>A0AAV9GPY6</accession>
<dbReference type="AlphaFoldDB" id="A0AAV9GPY6"/>
<keyword evidence="2" id="KW-0479">Metal-binding</keyword>
<dbReference type="Gene3D" id="3.40.1210.10">
    <property type="entry name" value="Survival protein SurE-like phosphatase/nucleotidase"/>
    <property type="match status" value="1"/>
</dbReference>
<dbReference type="GO" id="GO:0008252">
    <property type="term" value="F:nucleotidase activity"/>
    <property type="evidence" value="ECO:0007669"/>
    <property type="project" value="InterPro"/>
</dbReference>
<keyword evidence="7" id="KW-1185">Reference proteome</keyword>
<reference evidence="6" key="1">
    <citation type="journal article" date="2023" name="Mol. Phylogenet. Evol.">
        <title>Genome-scale phylogeny and comparative genomics of the fungal order Sordariales.</title>
        <authorList>
            <person name="Hensen N."/>
            <person name="Bonometti L."/>
            <person name="Westerberg I."/>
            <person name="Brannstrom I.O."/>
            <person name="Guillou S."/>
            <person name="Cros-Aarteil S."/>
            <person name="Calhoun S."/>
            <person name="Haridas S."/>
            <person name="Kuo A."/>
            <person name="Mondo S."/>
            <person name="Pangilinan J."/>
            <person name="Riley R."/>
            <person name="LaButti K."/>
            <person name="Andreopoulos B."/>
            <person name="Lipzen A."/>
            <person name="Chen C."/>
            <person name="Yan M."/>
            <person name="Daum C."/>
            <person name="Ng V."/>
            <person name="Clum A."/>
            <person name="Steindorff A."/>
            <person name="Ohm R.A."/>
            <person name="Martin F."/>
            <person name="Silar P."/>
            <person name="Natvig D.O."/>
            <person name="Lalanne C."/>
            <person name="Gautier V."/>
            <person name="Ament-Velasquez S.L."/>
            <person name="Kruys A."/>
            <person name="Hutchinson M.I."/>
            <person name="Powell A.J."/>
            <person name="Barry K."/>
            <person name="Miller A.N."/>
            <person name="Grigoriev I.V."/>
            <person name="Debuchy R."/>
            <person name="Gladieux P."/>
            <person name="Hiltunen Thoren M."/>
            <person name="Johannesson H."/>
        </authorList>
    </citation>
    <scope>NUCLEOTIDE SEQUENCE</scope>
    <source>
        <strain evidence="6">PSN243</strain>
    </source>
</reference>
<dbReference type="PANTHER" id="PTHR30457:SF0">
    <property type="entry name" value="PHOSPHATASE, PUTATIVE (AFU_ORTHOLOGUE AFUA_4G01070)-RELATED"/>
    <property type="match status" value="1"/>
</dbReference>
<evidence type="ECO:0000256" key="2">
    <source>
        <dbReference type="ARBA" id="ARBA00022723"/>
    </source>
</evidence>
<sequence length="327" mass="34186">MWFSSSFACVAVALSLLRSCNAINILMSNDDGFASANLRQLFNILTGAGHNVYVVAPVIGQSGQGGRVIFTSEANLTGPSQYGLIPTGAPSIGSDPAHDHIFYYNGTPAACIFVALDYVLPTFADFAVPDLVLSGPNYGTNLGPSIWSLSGTAGAAYTATARSIPAIALSGSNTDLPYFAVDGPEHDAHRVALASFRVVQAIIQSTPRGQPIFPLGYGANVNIPPLSSNQTSLPIVQTRMTGGAEVDVAVPGKTPGTFTWANMSPRARGLNKCINGDCNLPGETQVVAAGKIALSLYTIDYTAPAGSKTASLMQRIAVRFSDLMARR</sequence>
<organism evidence="6 7">
    <name type="scientific">Podospora aff. communis PSN243</name>
    <dbReference type="NCBI Taxonomy" id="3040156"/>
    <lineage>
        <taxon>Eukaryota</taxon>
        <taxon>Fungi</taxon>
        <taxon>Dikarya</taxon>
        <taxon>Ascomycota</taxon>
        <taxon>Pezizomycotina</taxon>
        <taxon>Sordariomycetes</taxon>
        <taxon>Sordariomycetidae</taxon>
        <taxon>Sordariales</taxon>
        <taxon>Podosporaceae</taxon>
        <taxon>Podospora</taxon>
    </lineage>
</organism>
<dbReference type="InterPro" id="IPR002828">
    <property type="entry name" value="SurE-like_Pase/nucleotidase"/>
</dbReference>
<feature type="domain" description="Survival protein SurE-like phosphatase/nucleotidase" evidence="5">
    <location>
        <begin position="25"/>
        <end position="232"/>
    </location>
</feature>
<evidence type="ECO:0000256" key="3">
    <source>
        <dbReference type="ARBA" id="ARBA00022801"/>
    </source>
</evidence>
<feature type="signal peptide" evidence="4">
    <location>
        <begin position="1"/>
        <end position="22"/>
    </location>
</feature>
<protein>
    <submittedName>
        <fullName evidence="6">Survival protein sure-like phosphatase/nucleotidase</fullName>
    </submittedName>
</protein>
<dbReference type="InterPro" id="IPR030048">
    <property type="entry name" value="SurE"/>
</dbReference>
<keyword evidence="3" id="KW-0378">Hydrolase</keyword>
<evidence type="ECO:0000313" key="7">
    <source>
        <dbReference type="Proteomes" id="UP001321760"/>
    </source>
</evidence>
<dbReference type="InterPro" id="IPR036523">
    <property type="entry name" value="SurE-like_sf"/>
</dbReference>
<name>A0AAV9GPY6_9PEZI</name>
<dbReference type="SUPFAM" id="SSF64167">
    <property type="entry name" value="SurE-like"/>
    <property type="match status" value="1"/>
</dbReference>
<dbReference type="PANTHER" id="PTHR30457">
    <property type="entry name" value="5'-NUCLEOTIDASE SURE"/>
    <property type="match status" value="1"/>
</dbReference>
<dbReference type="EMBL" id="MU865941">
    <property type="protein sequence ID" value="KAK4448716.1"/>
    <property type="molecule type" value="Genomic_DNA"/>
</dbReference>
<feature type="chain" id="PRO_5043564007" evidence="4">
    <location>
        <begin position="23"/>
        <end position="327"/>
    </location>
</feature>
<comment type="caution">
    <text evidence="6">The sequence shown here is derived from an EMBL/GenBank/DDBJ whole genome shotgun (WGS) entry which is preliminary data.</text>
</comment>
<dbReference type="Pfam" id="PF01975">
    <property type="entry name" value="SurE"/>
    <property type="match status" value="1"/>
</dbReference>
<keyword evidence="4" id="KW-0732">Signal</keyword>
<evidence type="ECO:0000259" key="5">
    <source>
        <dbReference type="Pfam" id="PF01975"/>
    </source>
</evidence>
<gene>
    <name evidence="6" type="ORF">QBC34DRAFT_464455</name>
</gene>
<comment type="similarity">
    <text evidence="1">Belongs to the SurE nucleotidase family.</text>
</comment>
<dbReference type="GO" id="GO:0046872">
    <property type="term" value="F:metal ion binding"/>
    <property type="evidence" value="ECO:0007669"/>
    <property type="project" value="UniProtKB-KW"/>
</dbReference>
<evidence type="ECO:0000313" key="6">
    <source>
        <dbReference type="EMBL" id="KAK4448716.1"/>
    </source>
</evidence>